<proteinExistence type="predicted"/>
<dbReference type="GO" id="GO:0008982">
    <property type="term" value="F:protein-N(PI)-phosphohistidine-sugar phosphotransferase activity"/>
    <property type="evidence" value="ECO:0007669"/>
    <property type="project" value="InterPro"/>
</dbReference>
<dbReference type="AlphaFoldDB" id="A0A0R1EU36"/>
<dbReference type="InterPro" id="IPR013011">
    <property type="entry name" value="PTS_EIIB_2"/>
</dbReference>
<reference evidence="3 4" key="1">
    <citation type="journal article" date="2015" name="Genome Announc.">
        <title>Expanding the biotechnology potential of lactobacilli through comparative genomics of 213 strains and associated genera.</title>
        <authorList>
            <person name="Sun Z."/>
            <person name="Harris H.M."/>
            <person name="McCann A."/>
            <person name="Guo C."/>
            <person name="Argimon S."/>
            <person name="Zhang W."/>
            <person name="Yang X."/>
            <person name="Jeffery I.B."/>
            <person name="Cooney J.C."/>
            <person name="Kagawa T.F."/>
            <person name="Liu W."/>
            <person name="Song Y."/>
            <person name="Salvetti E."/>
            <person name="Wrobel A."/>
            <person name="Rasinkangas P."/>
            <person name="Parkhill J."/>
            <person name="Rea M.C."/>
            <person name="O'Sullivan O."/>
            <person name="Ritari J."/>
            <person name="Douillard F.P."/>
            <person name="Paul Ross R."/>
            <person name="Yang R."/>
            <person name="Briner A.E."/>
            <person name="Felis G.E."/>
            <person name="de Vos W.M."/>
            <person name="Barrangou R."/>
            <person name="Klaenhammer T.R."/>
            <person name="Caufield P.W."/>
            <person name="Cui Y."/>
            <person name="Zhang H."/>
            <person name="O'Toole P.W."/>
        </authorList>
    </citation>
    <scope>NUCLEOTIDE SEQUENCE [LARGE SCALE GENOMIC DNA]</scope>
    <source>
        <strain evidence="3 4">DSM 20178</strain>
    </source>
</reference>
<dbReference type="Gene3D" id="3.40.50.2300">
    <property type="match status" value="1"/>
</dbReference>
<evidence type="ECO:0000313" key="4">
    <source>
        <dbReference type="Proteomes" id="UP000051984"/>
    </source>
</evidence>
<gene>
    <name evidence="3" type="ORF">FD51_GL002447</name>
</gene>
<dbReference type="GO" id="GO:0009401">
    <property type="term" value="P:phosphoenolpyruvate-dependent sugar phosphotransferase system"/>
    <property type="evidence" value="ECO:0007669"/>
    <property type="project" value="InterPro"/>
</dbReference>
<dbReference type="Proteomes" id="UP000051984">
    <property type="component" value="Unassembled WGS sequence"/>
</dbReference>
<dbReference type="InterPro" id="IPR003501">
    <property type="entry name" value="PTS_EIIB_2/3"/>
</dbReference>
<dbReference type="PROSITE" id="PS51099">
    <property type="entry name" value="PTS_EIIB_TYPE_2"/>
    <property type="match status" value="1"/>
</dbReference>
<dbReference type="CDD" id="cd05566">
    <property type="entry name" value="PTS_IIB_galactitol"/>
    <property type="match status" value="1"/>
</dbReference>
<dbReference type="RefSeq" id="WP_010490817.1">
    <property type="nucleotide sequence ID" value="NZ_AZCT01000004.1"/>
</dbReference>
<dbReference type="EMBL" id="AZCT01000004">
    <property type="protein sequence ID" value="KRK12856.1"/>
    <property type="molecule type" value="Genomic_DNA"/>
</dbReference>
<comment type="caution">
    <text evidence="3">The sequence shown here is derived from an EMBL/GenBank/DDBJ whole genome shotgun (WGS) entry which is preliminary data.</text>
</comment>
<dbReference type="eggNOG" id="COG3414">
    <property type="taxonomic scope" value="Bacteria"/>
</dbReference>
<evidence type="ECO:0000313" key="3">
    <source>
        <dbReference type="EMBL" id="KRK12856.1"/>
    </source>
</evidence>
<organism evidence="3 4">
    <name type="scientific">Lacticaseibacillus zeae DSM 20178 = KCTC 3804</name>
    <dbReference type="NCBI Taxonomy" id="1423816"/>
    <lineage>
        <taxon>Bacteria</taxon>
        <taxon>Bacillati</taxon>
        <taxon>Bacillota</taxon>
        <taxon>Bacilli</taxon>
        <taxon>Lactobacillales</taxon>
        <taxon>Lactobacillaceae</taxon>
        <taxon>Lacticaseibacillus</taxon>
    </lineage>
</organism>
<feature type="domain" description="PTS EIIB type-2" evidence="2">
    <location>
        <begin position="1"/>
        <end position="95"/>
    </location>
</feature>
<evidence type="ECO:0000256" key="1">
    <source>
        <dbReference type="ARBA" id="ARBA00022679"/>
    </source>
</evidence>
<name>A0A0R1EU36_LACZE</name>
<dbReference type="PATRIC" id="fig|1423816.3.peg.2545"/>
<dbReference type="GeneID" id="45549743"/>
<dbReference type="SUPFAM" id="SSF52794">
    <property type="entry name" value="PTS system IIB component-like"/>
    <property type="match status" value="1"/>
</dbReference>
<evidence type="ECO:0000259" key="2">
    <source>
        <dbReference type="PROSITE" id="PS51099"/>
    </source>
</evidence>
<accession>A0A0R1EU36</accession>
<dbReference type="InterPro" id="IPR036095">
    <property type="entry name" value="PTS_EIIB-like_sf"/>
</dbReference>
<sequence length="95" mass="10116">MAAHILVACGNGIATSTVVASKIKSFLAEKGVDVETTQTKLMEVPGKVENYDLLVTTGQFEGQTHGVPYIHGLPLLTGVGAQETLNKIYETVKDK</sequence>
<keyword evidence="1" id="KW-0808">Transferase</keyword>
<protein>
    <submittedName>
        <fullName evidence="3">PTS system galactitol-specific transporter subunit IIB</fullName>
    </submittedName>
</protein>
<dbReference type="Pfam" id="PF02302">
    <property type="entry name" value="PTS_IIB"/>
    <property type="match status" value="1"/>
</dbReference>